<dbReference type="InterPro" id="IPR036849">
    <property type="entry name" value="Enolase-like_C_sf"/>
</dbReference>
<keyword evidence="2" id="KW-0479">Metal-binding</keyword>
<dbReference type="InterPro" id="IPR029065">
    <property type="entry name" value="Enolase_C-like"/>
</dbReference>
<keyword evidence="6" id="KW-1185">Reference proteome</keyword>
<evidence type="ECO:0000256" key="2">
    <source>
        <dbReference type="ARBA" id="ARBA00022723"/>
    </source>
</evidence>
<dbReference type="PROSITE" id="PS00908">
    <property type="entry name" value="MR_MLE_1"/>
    <property type="match status" value="1"/>
</dbReference>
<dbReference type="PROSITE" id="PS00909">
    <property type="entry name" value="MR_MLE_2"/>
    <property type="match status" value="1"/>
</dbReference>
<comment type="caution">
    <text evidence="5">The sequence shown here is derived from an EMBL/GenBank/DDBJ whole genome shotgun (WGS) entry which is preliminary data.</text>
</comment>
<dbReference type="CDD" id="cd03316">
    <property type="entry name" value="MR_like"/>
    <property type="match status" value="1"/>
</dbReference>
<dbReference type="EMBL" id="LLWH01000230">
    <property type="protein sequence ID" value="KQB51658.1"/>
    <property type="molecule type" value="Genomic_DNA"/>
</dbReference>
<feature type="domain" description="Mandelate racemase/muconate lactonizing enzyme C-terminal" evidence="4">
    <location>
        <begin position="159"/>
        <end position="251"/>
    </location>
</feature>
<dbReference type="OrthoDB" id="103536at2"/>
<dbReference type="SMART" id="SM00922">
    <property type="entry name" value="MR_MLE"/>
    <property type="match status" value="1"/>
</dbReference>
<dbReference type="InterPro" id="IPR013342">
    <property type="entry name" value="Mandelate_racemase_C"/>
</dbReference>
<gene>
    <name evidence="5" type="ORF">AQS70_17440</name>
</gene>
<reference evidence="5 6" key="1">
    <citation type="submission" date="2015-10" db="EMBL/GenBank/DDBJ databases">
        <title>Pseudomonas helleri sp. nov. and Pseudomonas weihenstephanensis sp. nov., isolated from raw cows milk.</title>
        <authorList>
            <person name="Von Neubeck M."/>
            <person name="Huptas C."/>
            <person name="Wenning M."/>
            <person name="Scherer S."/>
        </authorList>
    </citation>
    <scope>NUCLEOTIDE SEQUENCE [LARGE SCALE GENOMIC DNA]</scope>
    <source>
        <strain evidence="5 6">BSTT44</strain>
    </source>
</reference>
<dbReference type="STRING" id="1563157.AQS70_17440"/>
<dbReference type="InterPro" id="IPR029017">
    <property type="entry name" value="Enolase-like_N"/>
</dbReference>
<evidence type="ECO:0000313" key="6">
    <source>
        <dbReference type="Proteomes" id="UP000050342"/>
    </source>
</evidence>
<dbReference type="GO" id="GO:0000287">
    <property type="term" value="F:magnesium ion binding"/>
    <property type="evidence" value="ECO:0007669"/>
    <property type="project" value="TreeGrafter"/>
</dbReference>
<dbReference type="GO" id="GO:0016836">
    <property type="term" value="F:hydro-lyase activity"/>
    <property type="evidence" value="ECO:0007669"/>
    <property type="project" value="TreeGrafter"/>
</dbReference>
<dbReference type="PANTHER" id="PTHR13794:SF58">
    <property type="entry name" value="MITOCHONDRIAL ENOLASE SUPERFAMILY MEMBER 1"/>
    <property type="match status" value="1"/>
</dbReference>
<dbReference type="SFLD" id="SFLDS00001">
    <property type="entry name" value="Enolase"/>
    <property type="match status" value="1"/>
</dbReference>
<dbReference type="GO" id="GO:0009063">
    <property type="term" value="P:amino acid catabolic process"/>
    <property type="evidence" value="ECO:0007669"/>
    <property type="project" value="InterPro"/>
</dbReference>
<evidence type="ECO:0000256" key="3">
    <source>
        <dbReference type="ARBA" id="ARBA00022842"/>
    </source>
</evidence>
<dbReference type="SUPFAM" id="SSF54826">
    <property type="entry name" value="Enolase N-terminal domain-like"/>
    <property type="match status" value="1"/>
</dbReference>
<keyword evidence="3" id="KW-0460">Magnesium</keyword>
<dbReference type="Pfam" id="PF13378">
    <property type="entry name" value="MR_MLE_C"/>
    <property type="match status" value="1"/>
</dbReference>
<dbReference type="GO" id="GO:0016052">
    <property type="term" value="P:carbohydrate catabolic process"/>
    <property type="evidence" value="ECO:0007669"/>
    <property type="project" value="TreeGrafter"/>
</dbReference>
<dbReference type="AlphaFoldDB" id="A0A0Q0SXQ5"/>
<dbReference type="InterPro" id="IPR046945">
    <property type="entry name" value="RHMD-like"/>
</dbReference>
<dbReference type="Gene3D" id="3.20.20.120">
    <property type="entry name" value="Enolase-like C-terminal domain"/>
    <property type="match status" value="1"/>
</dbReference>
<dbReference type="Pfam" id="PF02746">
    <property type="entry name" value="MR_MLE_N"/>
    <property type="match status" value="1"/>
</dbReference>
<protein>
    <submittedName>
        <fullName evidence="5">Mandelate racemase</fullName>
    </submittedName>
</protein>
<evidence type="ECO:0000256" key="1">
    <source>
        <dbReference type="ARBA" id="ARBA00001946"/>
    </source>
</evidence>
<evidence type="ECO:0000259" key="4">
    <source>
        <dbReference type="SMART" id="SM00922"/>
    </source>
</evidence>
<dbReference type="PANTHER" id="PTHR13794">
    <property type="entry name" value="ENOLASE SUPERFAMILY, MANDELATE RACEMASE"/>
    <property type="match status" value="1"/>
</dbReference>
<name>A0A0Q0SXQ5_9PSED</name>
<dbReference type="Gene3D" id="3.30.390.10">
    <property type="entry name" value="Enolase-like, N-terminal domain"/>
    <property type="match status" value="1"/>
</dbReference>
<dbReference type="SUPFAM" id="SSF51604">
    <property type="entry name" value="Enolase C-terminal domain-like"/>
    <property type="match status" value="1"/>
</dbReference>
<dbReference type="Proteomes" id="UP000050342">
    <property type="component" value="Unassembled WGS sequence"/>
</dbReference>
<dbReference type="InterPro" id="IPR018110">
    <property type="entry name" value="Mandel_Rmase/mucon_lact_enz_CS"/>
</dbReference>
<accession>A0A0Q0SXQ5</accession>
<sequence>MIICSIEVIRISVPFSAGAETRKNLGLAKDDDAFNAASPTHKRMESLMLKVTTDTGHVGWGESFGHGSNPVTLKALSDVVGPMFIGTRVGDREQTLERVRRAIHGFGSTGPMIYALSGVEIALWDLAAQAADVPLYELLGGTARTLELYASLVSYGNDPEEVHRQVSRARALGFRKVKLHETAVDAIAAARAALPVSAGELMVDVNCPWSVAEAQDVARRLSNLELTWLEEPVWPPDDVAGLARVRREGVPLSAGENAAGVQGIKSLLENQAVDVIQPSVAKVGGISAMLQVFDLAKQHGVKVVPHCFYFGPGLLAVAHLCTLLPADVAVEVPFIEFERLLYPALAFKPTMQLPTVTGLGFAPDLQVIEDYCVERVLIAQN</sequence>
<organism evidence="5 6">
    <name type="scientific">Pseudomonas endophytica</name>
    <dbReference type="NCBI Taxonomy" id="1563157"/>
    <lineage>
        <taxon>Bacteria</taxon>
        <taxon>Pseudomonadati</taxon>
        <taxon>Pseudomonadota</taxon>
        <taxon>Gammaproteobacteria</taxon>
        <taxon>Pseudomonadales</taxon>
        <taxon>Pseudomonadaceae</taxon>
        <taxon>Pseudomonas</taxon>
    </lineage>
</organism>
<evidence type="ECO:0000313" key="5">
    <source>
        <dbReference type="EMBL" id="KQB51658.1"/>
    </source>
</evidence>
<dbReference type="InterPro" id="IPR013341">
    <property type="entry name" value="Mandelate_racemase_N_dom"/>
</dbReference>
<proteinExistence type="predicted"/>
<comment type="cofactor">
    <cofactor evidence="1">
        <name>Mg(2+)</name>
        <dbReference type="ChEBI" id="CHEBI:18420"/>
    </cofactor>
</comment>
<dbReference type="RefSeq" id="WP_055104828.1">
    <property type="nucleotide sequence ID" value="NZ_LLWH01000230.1"/>
</dbReference>